<dbReference type="EMBL" id="CP014227">
    <property type="protein sequence ID" value="AMD85167.1"/>
    <property type="molecule type" value="Genomic_DNA"/>
</dbReference>
<keyword evidence="2" id="KW-1185">Reference proteome</keyword>
<sequence length="135" mass="16208">MFLNTTNGDFMLIDGVTISLQTPFSQLRAAFPENKIWEVGTGYCWIYFSDVLYQEKKFAVEVCYCDERLKVIHFTMQECDTPWQKWSEAHQIATEQVYKHWLTAQLGEERRYDWGNVDAYFDRRSALTYMYVYYN</sequence>
<organism evidence="1 2">
    <name type="scientific">Capnocytophaga haemolytica</name>
    <dbReference type="NCBI Taxonomy" id="45243"/>
    <lineage>
        <taxon>Bacteria</taxon>
        <taxon>Pseudomonadati</taxon>
        <taxon>Bacteroidota</taxon>
        <taxon>Flavobacteriia</taxon>
        <taxon>Flavobacteriales</taxon>
        <taxon>Flavobacteriaceae</taxon>
        <taxon>Capnocytophaga</taxon>
    </lineage>
</organism>
<accession>A0ABN4KFA1</accession>
<name>A0ABN4KFA1_9FLAO</name>
<protein>
    <submittedName>
        <fullName evidence="1">Uncharacterized protein</fullName>
    </submittedName>
</protein>
<evidence type="ECO:0000313" key="2">
    <source>
        <dbReference type="Proteomes" id="UP000065822"/>
    </source>
</evidence>
<proteinExistence type="predicted"/>
<evidence type="ECO:0000313" key="1">
    <source>
        <dbReference type="EMBL" id="AMD85167.1"/>
    </source>
</evidence>
<dbReference type="Proteomes" id="UP000065822">
    <property type="component" value="Chromosome"/>
</dbReference>
<dbReference type="RefSeq" id="WP_066429308.1">
    <property type="nucleotide sequence ID" value="NZ_CP014227.1"/>
</dbReference>
<gene>
    <name evidence="1" type="ORF">AXF12_06365</name>
</gene>
<reference evidence="1 2" key="1">
    <citation type="submission" date="2016-02" db="EMBL/GenBank/DDBJ databases">
        <authorList>
            <person name="Holder M.E."/>
            <person name="Ajami N.J."/>
            <person name="Petrosino J.F."/>
        </authorList>
    </citation>
    <scope>NUCLEOTIDE SEQUENCE [LARGE SCALE GENOMIC DNA]</scope>
    <source>
        <strain evidence="1 2">CCUG 32990</strain>
    </source>
</reference>